<reference evidence="1" key="1">
    <citation type="submission" date="2022-08" db="EMBL/GenBank/DDBJ databases">
        <title>Genome Sequence of Fusarium decemcellulare.</title>
        <authorList>
            <person name="Buettner E."/>
        </authorList>
    </citation>
    <scope>NUCLEOTIDE SEQUENCE</scope>
    <source>
        <strain evidence="1">Babe19</strain>
    </source>
</reference>
<organism evidence="1 2">
    <name type="scientific">Fusarium decemcellulare</name>
    <dbReference type="NCBI Taxonomy" id="57161"/>
    <lineage>
        <taxon>Eukaryota</taxon>
        <taxon>Fungi</taxon>
        <taxon>Dikarya</taxon>
        <taxon>Ascomycota</taxon>
        <taxon>Pezizomycotina</taxon>
        <taxon>Sordariomycetes</taxon>
        <taxon>Hypocreomycetidae</taxon>
        <taxon>Hypocreales</taxon>
        <taxon>Nectriaceae</taxon>
        <taxon>Fusarium</taxon>
        <taxon>Fusarium decemcellulare species complex</taxon>
    </lineage>
</organism>
<dbReference type="EMBL" id="JANRMS010000770">
    <property type="protein sequence ID" value="KAJ3534622.1"/>
    <property type="molecule type" value="Genomic_DNA"/>
</dbReference>
<protein>
    <submittedName>
        <fullName evidence="1">Uncharacterized protein</fullName>
    </submittedName>
</protein>
<evidence type="ECO:0000313" key="1">
    <source>
        <dbReference type="EMBL" id="KAJ3534622.1"/>
    </source>
</evidence>
<comment type="caution">
    <text evidence="1">The sequence shown here is derived from an EMBL/GenBank/DDBJ whole genome shotgun (WGS) entry which is preliminary data.</text>
</comment>
<proteinExistence type="predicted"/>
<sequence length="275" mass="30733">MRSIILFLAALAVPVHSICYYPSGRASTDVPCNDNDEESACCGPGMVCLSNRLCMASGNDLQSPHVKSTYVRGTCTDKTWRSGNCPSFCINPEVDDLDHGMSIERCEGYDNRFYCINDDNPNCRTRENVGSEEFDHNLRPSFDVNSFYDVDATHINNRLSQRFDNFGVESIGLGSGGGLALLAAVVYYVMRRRHRKTAIKLADPPSHEHGPSDHGFAMTQWNDGIPRELQGGETRTRELPGDVKLMCHELKGDGKIMRHELRGDPKAIRYELEAR</sequence>
<name>A0ACC1S979_9HYPO</name>
<keyword evidence="2" id="KW-1185">Reference proteome</keyword>
<evidence type="ECO:0000313" key="2">
    <source>
        <dbReference type="Proteomes" id="UP001148629"/>
    </source>
</evidence>
<dbReference type="Proteomes" id="UP001148629">
    <property type="component" value="Unassembled WGS sequence"/>
</dbReference>
<gene>
    <name evidence="1" type="ORF">NM208_g7465</name>
</gene>
<accession>A0ACC1S979</accession>